<accession>A0A1X6PF80</accession>
<sequence>MRGSAIGGVPLLAAPPVILPSSVGVVKDSGGGSAAPVPPLVAGAAVGASLASGNGPPKVRHTLPPLGSPPTSTGGPGAPRRPTAPPFPPTPPSTASAVVAATEPAVGAKATGDAAGDGTAAYGKTIGGLPPLVASPVSSLSSLEVIEDGGGCTAGRAPPSAAGAAVRATRAVGSGPRKARHTPPPLGSPPASTGGPGGLRRPSPSPTAPPPPKTKGIGAPAPRAAVGGE</sequence>
<evidence type="ECO:0000313" key="2">
    <source>
        <dbReference type="EMBL" id="OSX79514.1"/>
    </source>
</evidence>
<dbReference type="AlphaFoldDB" id="A0A1X6PF80"/>
<feature type="region of interest" description="Disordered" evidence="1">
    <location>
        <begin position="47"/>
        <end position="100"/>
    </location>
</feature>
<feature type="region of interest" description="Disordered" evidence="1">
    <location>
        <begin position="151"/>
        <end position="229"/>
    </location>
</feature>
<protein>
    <submittedName>
        <fullName evidence="2">Uncharacterized protein</fullName>
    </submittedName>
</protein>
<feature type="compositionally biased region" description="Pro residues" evidence="1">
    <location>
        <begin position="82"/>
        <end position="92"/>
    </location>
</feature>
<proteinExistence type="predicted"/>
<dbReference type="Proteomes" id="UP000218209">
    <property type="component" value="Unassembled WGS sequence"/>
</dbReference>
<evidence type="ECO:0000256" key="1">
    <source>
        <dbReference type="SAM" id="MobiDB-lite"/>
    </source>
</evidence>
<evidence type="ECO:0000313" key="3">
    <source>
        <dbReference type="Proteomes" id="UP000218209"/>
    </source>
</evidence>
<keyword evidence="3" id="KW-1185">Reference proteome</keyword>
<feature type="compositionally biased region" description="Pro residues" evidence="1">
    <location>
        <begin position="203"/>
        <end position="213"/>
    </location>
</feature>
<organism evidence="2 3">
    <name type="scientific">Porphyra umbilicalis</name>
    <name type="common">Purple laver</name>
    <name type="synonym">Red alga</name>
    <dbReference type="NCBI Taxonomy" id="2786"/>
    <lineage>
        <taxon>Eukaryota</taxon>
        <taxon>Rhodophyta</taxon>
        <taxon>Bangiophyceae</taxon>
        <taxon>Bangiales</taxon>
        <taxon>Bangiaceae</taxon>
        <taxon>Porphyra</taxon>
    </lineage>
</organism>
<reference evidence="2 3" key="1">
    <citation type="submission" date="2017-03" db="EMBL/GenBank/DDBJ databases">
        <title>WGS assembly of Porphyra umbilicalis.</title>
        <authorList>
            <person name="Brawley S.H."/>
            <person name="Blouin N.A."/>
            <person name="Ficko-Blean E."/>
            <person name="Wheeler G.L."/>
            <person name="Lohr M."/>
            <person name="Goodson H.V."/>
            <person name="Jenkins J.W."/>
            <person name="Blaby-Haas C.E."/>
            <person name="Helliwell K.E."/>
            <person name="Chan C."/>
            <person name="Marriage T."/>
            <person name="Bhattacharya D."/>
            <person name="Klein A.S."/>
            <person name="Badis Y."/>
            <person name="Brodie J."/>
            <person name="Cao Y."/>
            <person name="Collen J."/>
            <person name="Dittami S.M."/>
            <person name="Gachon C.M."/>
            <person name="Green B.R."/>
            <person name="Karpowicz S."/>
            <person name="Kim J.W."/>
            <person name="Kudahl U."/>
            <person name="Lin S."/>
            <person name="Michel G."/>
            <person name="Mittag M."/>
            <person name="Olson B.J."/>
            <person name="Pangilinan J."/>
            <person name="Peng Y."/>
            <person name="Qiu H."/>
            <person name="Shu S."/>
            <person name="Singer J.T."/>
            <person name="Smith A.G."/>
            <person name="Sprecher B.N."/>
            <person name="Wagner V."/>
            <person name="Wang W."/>
            <person name="Wang Z.-Y."/>
            <person name="Yan J."/>
            <person name="Yarish C."/>
            <person name="Zoeuner-Riek S."/>
            <person name="Zhuang Y."/>
            <person name="Zou Y."/>
            <person name="Lindquist E.A."/>
            <person name="Grimwood J."/>
            <person name="Barry K."/>
            <person name="Rokhsar D.S."/>
            <person name="Schmutz J."/>
            <person name="Stiller J.W."/>
            <person name="Grossman A.R."/>
            <person name="Prochnik S.E."/>
        </authorList>
    </citation>
    <scope>NUCLEOTIDE SEQUENCE [LARGE SCALE GENOMIC DNA]</scope>
    <source>
        <strain evidence="2">4086291</strain>
    </source>
</reference>
<dbReference type="EMBL" id="KV918789">
    <property type="protein sequence ID" value="OSX79514.1"/>
    <property type="molecule type" value="Genomic_DNA"/>
</dbReference>
<gene>
    <name evidence="2" type="ORF">BU14_0075s0005</name>
</gene>
<name>A0A1X6PF80_PORUM</name>
<feature type="compositionally biased region" description="Low complexity" evidence="1">
    <location>
        <begin position="154"/>
        <end position="175"/>
    </location>
</feature>
<feature type="compositionally biased region" description="Low complexity" evidence="1">
    <location>
        <begin position="62"/>
        <end position="81"/>
    </location>
</feature>